<organism evidence="2 3">
    <name type="scientific">Collinsella aerofaciens</name>
    <dbReference type="NCBI Taxonomy" id="74426"/>
    <lineage>
        <taxon>Bacteria</taxon>
        <taxon>Bacillati</taxon>
        <taxon>Actinomycetota</taxon>
        <taxon>Coriobacteriia</taxon>
        <taxon>Coriobacteriales</taxon>
        <taxon>Coriobacteriaceae</taxon>
        <taxon>Collinsella</taxon>
    </lineage>
</organism>
<dbReference type="InterPro" id="IPR016032">
    <property type="entry name" value="Sig_transdc_resp-reg_C-effctor"/>
</dbReference>
<keyword evidence="3" id="KW-1185">Reference proteome</keyword>
<dbReference type="EMBL" id="CABWIE010000030">
    <property type="protein sequence ID" value="VWL99423.1"/>
    <property type="molecule type" value="Genomic_DNA"/>
</dbReference>
<dbReference type="Gene3D" id="3.30.450.20">
    <property type="entry name" value="PAS domain"/>
    <property type="match status" value="1"/>
</dbReference>
<dbReference type="InterPro" id="IPR036388">
    <property type="entry name" value="WH-like_DNA-bd_sf"/>
</dbReference>
<proteinExistence type="predicted"/>
<evidence type="ECO:0000259" key="1">
    <source>
        <dbReference type="PROSITE" id="PS50112"/>
    </source>
</evidence>
<dbReference type="Pfam" id="PF08447">
    <property type="entry name" value="PAS_3"/>
    <property type="match status" value="1"/>
</dbReference>
<dbReference type="RefSeq" id="WP_152076791.1">
    <property type="nucleotide sequence ID" value="NZ_CAAKNU010000106.1"/>
</dbReference>
<dbReference type="CDD" id="cd00130">
    <property type="entry name" value="PAS"/>
    <property type="match status" value="1"/>
</dbReference>
<dbReference type="InterPro" id="IPR051677">
    <property type="entry name" value="AfsR-DnrI-RedD_regulator"/>
</dbReference>
<reference evidence="2 3" key="1">
    <citation type="submission" date="2019-10" db="EMBL/GenBank/DDBJ databases">
        <authorList>
            <person name="Wolf R A."/>
        </authorList>
    </citation>
    <scope>NUCLEOTIDE SEQUENCE [LARGE SCALE GENOMIC DNA]</scope>
    <source>
        <strain evidence="2">Collinsella_aerofaciens_MC2</strain>
    </source>
</reference>
<dbReference type="Gene3D" id="1.10.10.10">
    <property type="entry name" value="Winged helix-like DNA-binding domain superfamily/Winged helix DNA-binding domain"/>
    <property type="match status" value="1"/>
</dbReference>
<dbReference type="InterPro" id="IPR013655">
    <property type="entry name" value="PAS_fold_3"/>
</dbReference>
<dbReference type="GO" id="GO:0006355">
    <property type="term" value="P:regulation of DNA-templated transcription"/>
    <property type="evidence" value="ECO:0007669"/>
    <property type="project" value="InterPro"/>
</dbReference>
<dbReference type="Proteomes" id="UP000361836">
    <property type="component" value="Unassembled WGS sequence"/>
</dbReference>
<dbReference type="InterPro" id="IPR035965">
    <property type="entry name" value="PAS-like_dom_sf"/>
</dbReference>
<dbReference type="SUPFAM" id="SSF46894">
    <property type="entry name" value="C-terminal effector domain of the bipartite response regulators"/>
    <property type="match status" value="1"/>
</dbReference>
<evidence type="ECO:0000313" key="2">
    <source>
        <dbReference type="EMBL" id="VWL99423.1"/>
    </source>
</evidence>
<dbReference type="AlphaFoldDB" id="A0A5K1J8B0"/>
<dbReference type="InterPro" id="IPR000014">
    <property type="entry name" value="PAS"/>
</dbReference>
<dbReference type="PANTHER" id="PTHR35807:SF1">
    <property type="entry name" value="TRANSCRIPTIONAL REGULATOR REDD"/>
    <property type="match status" value="1"/>
</dbReference>
<dbReference type="PROSITE" id="PS50112">
    <property type="entry name" value="PAS"/>
    <property type="match status" value="1"/>
</dbReference>
<accession>A0A5K1J8B0</accession>
<dbReference type="GO" id="GO:0003677">
    <property type="term" value="F:DNA binding"/>
    <property type="evidence" value="ECO:0007669"/>
    <property type="project" value="InterPro"/>
</dbReference>
<gene>
    <name evidence="2" type="ORF">KCJAJFAP_00628</name>
</gene>
<name>A0A5K1J8B0_9ACTN</name>
<evidence type="ECO:0000313" key="3">
    <source>
        <dbReference type="Proteomes" id="UP000361836"/>
    </source>
</evidence>
<feature type="domain" description="PAS" evidence="1">
    <location>
        <begin position="38"/>
        <end position="85"/>
    </location>
</feature>
<dbReference type="PANTHER" id="PTHR35807">
    <property type="entry name" value="TRANSCRIPTIONAL REGULATOR REDD-RELATED"/>
    <property type="match status" value="1"/>
</dbReference>
<sequence>MKQETDNRLIAAGGEHDIMHHLGGYHRCCLGDPMHLEFAGKNFCEMLGYQETELAELTGEVYTALVHPDDTALFDDFAQRLAENEGCDSVVYRLIRRDGSVIRVVDTMASVVCEDGVIRGYSVVCEVPDDQLESASTVPGERMAILKVYGNAAVDIERMCGVASSLLGVKDSHSSAGGLLDFIAISDRVKVRKAIDKAHVEEYSDMETCALISADGETQVCDLWVECIQLEESVEDSLFCIKIEGDIEHQRNSEDKLSFGRLLFSSFAEDLFEVDRLEGSVTYIARSDNGIINLPLNVRMFMDDTTKYLIDHVGPEDIVAARDFCEKVTSGDPESDDIESAKLKFSVVFRDGSVRPALLTMASISRAKCFIGLSFDHADAGGDPLSTVATQKQINVALFGSFRLVVDGKAVNIRSAKAKELLALLIERRGAFVSTREIIAMLWECEPDETTRARARKVASRLMSELNRNGIGYIVESDRGARRVIAEYIECDYYDYRDGLRGPSGDFLPEYSWAEYVRID</sequence>
<protein>
    <submittedName>
        <fullName evidence="2">PAS fold protein</fullName>
    </submittedName>
</protein>
<dbReference type="SUPFAM" id="SSF55785">
    <property type="entry name" value="PYP-like sensor domain (PAS domain)"/>
    <property type="match status" value="1"/>
</dbReference>